<dbReference type="PANTHER" id="PTHR14093">
    <property type="entry name" value="HLA CLASS II GAMMA CHAIN"/>
    <property type="match status" value="1"/>
</dbReference>
<dbReference type="GO" id="GO:1902166">
    <property type="term" value="P:negative regulation of intrinsic apoptotic signaling pathway in response to DNA damage by p53 class mediator"/>
    <property type="evidence" value="ECO:0007669"/>
    <property type="project" value="TreeGrafter"/>
</dbReference>
<dbReference type="GO" id="GO:0002286">
    <property type="term" value="P:T cell activation involved in immune response"/>
    <property type="evidence" value="ECO:0007669"/>
    <property type="project" value="TreeGrafter"/>
</dbReference>
<protein>
    <submittedName>
        <fullName evidence="7">Platelet derived growth factor receptor beta</fullName>
    </submittedName>
</protein>
<evidence type="ECO:0000313" key="8">
    <source>
        <dbReference type="Proteomes" id="UP000694521"/>
    </source>
</evidence>
<dbReference type="GO" id="GO:0005737">
    <property type="term" value="C:cytoplasm"/>
    <property type="evidence" value="ECO:0007669"/>
    <property type="project" value="TreeGrafter"/>
</dbReference>
<dbReference type="GO" id="GO:0005576">
    <property type="term" value="C:extracellular region"/>
    <property type="evidence" value="ECO:0007669"/>
    <property type="project" value="UniProtKB-SubCell"/>
</dbReference>
<dbReference type="AlphaFoldDB" id="A0A8B9D7D0"/>
<dbReference type="GO" id="GO:0070206">
    <property type="term" value="P:protein trimerization"/>
    <property type="evidence" value="ECO:0007669"/>
    <property type="project" value="InterPro"/>
</dbReference>
<feature type="domain" description="MHC class II-associated invariant chain trimerisation" evidence="5">
    <location>
        <begin position="133"/>
        <end position="200"/>
    </location>
</feature>
<accession>A0A8B9D7D0</accession>
<dbReference type="GO" id="GO:0043518">
    <property type="term" value="P:negative regulation of DNA damage response, signal transduction by p53 class mediator"/>
    <property type="evidence" value="ECO:0007669"/>
    <property type="project" value="TreeGrafter"/>
</dbReference>
<dbReference type="InterPro" id="IPR036613">
    <property type="entry name" value="MHCII_invariant_trimer_sf"/>
</dbReference>
<dbReference type="InterPro" id="IPR015386">
    <property type="entry name" value="MHC_II-assoc_invar/CLIP_MHC-bd"/>
</dbReference>
<dbReference type="GO" id="GO:0035718">
    <property type="term" value="F:macrophage migration inhibitory factor binding"/>
    <property type="evidence" value="ECO:0007669"/>
    <property type="project" value="TreeGrafter"/>
</dbReference>
<keyword evidence="2" id="KW-0964">Secreted</keyword>
<keyword evidence="3" id="KW-0325">Glycoprotein</keyword>
<dbReference type="GO" id="GO:0004896">
    <property type="term" value="F:cytokine receptor activity"/>
    <property type="evidence" value="ECO:0007669"/>
    <property type="project" value="TreeGrafter"/>
</dbReference>
<dbReference type="GO" id="GO:0006886">
    <property type="term" value="P:intracellular protein transport"/>
    <property type="evidence" value="ECO:0007669"/>
    <property type="project" value="InterPro"/>
</dbReference>
<dbReference type="SUPFAM" id="SSF48305">
    <property type="entry name" value="Class II MHC-associated invariant chain ectoplasmic trimerization domain"/>
    <property type="match status" value="1"/>
</dbReference>
<proteinExistence type="predicted"/>
<dbReference type="Ensembl" id="ENSACDT00005001337.1">
    <property type="protein sequence ID" value="ENSACDP00005001123.1"/>
    <property type="gene ID" value="ENSACDG00005000772.1"/>
</dbReference>
<dbReference type="PANTHER" id="PTHR14093:SF17">
    <property type="entry name" value="HLA CLASS II HISTOCOMPATIBILITY ANTIGEN GAMMA CHAIN"/>
    <property type="match status" value="1"/>
</dbReference>
<dbReference type="GO" id="GO:0001961">
    <property type="term" value="P:positive regulation of cytokine-mediated signaling pathway"/>
    <property type="evidence" value="ECO:0007669"/>
    <property type="project" value="TreeGrafter"/>
</dbReference>
<dbReference type="GO" id="GO:0019882">
    <property type="term" value="P:antigen processing and presentation"/>
    <property type="evidence" value="ECO:0007669"/>
    <property type="project" value="InterPro"/>
</dbReference>
<comment type="subcellular location">
    <subcellularLocation>
        <location evidence="1">Secreted</location>
    </subcellularLocation>
</comment>
<dbReference type="InterPro" id="IPR022339">
    <property type="entry name" value="MHC_II-assoc_invar_chain"/>
</dbReference>
<dbReference type="GO" id="GO:0060907">
    <property type="term" value="P:positive regulation of macrophage cytokine production"/>
    <property type="evidence" value="ECO:0007669"/>
    <property type="project" value="TreeGrafter"/>
</dbReference>
<organism evidence="7 8">
    <name type="scientific">Anser cygnoides</name>
    <name type="common">Swan goose</name>
    <dbReference type="NCBI Taxonomy" id="8845"/>
    <lineage>
        <taxon>Eukaryota</taxon>
        <taxon>Metazoa</taxon>
        <taxon>Chordata</taxon>
        <taxon>Craniata</taxon>
        <taxon>Vertebrata</taxon>
        <taxon>Euteleostomi</taxon>
        <taxon>Archelosauria</taxon>
        <taxon>Archosauria</taxon>
        <taxon>Dinosauria</taxon>
        <taxon>Saurischia</taxon>
        <taxon>Theropoda</taxon>
        <taxon>Coelurosauria</taxon>
        <taxon>Aves</taxon>
        <taxon>Neognathae</taxon>
        <taxon>Galloanserae</taxon>
        <taxon>Anseriformes</taxon>
        <taxon>Anatidae</taxon>
        <taxon>Anserinae</taxon>
        <taxon>Anser</taxon>
    </lineage>
</organism>
<dbReference type="PRINTS" id="PR01990">
    <property type="entry name" value="CD74ANTIGEN"/>
</dbReference>
<evidence type="ECO:0000256" key="2">
    <source>
        <dbReference type="ARBA" id="ARBA00022525"/>
    </source>
</evidence>
<dbReference type="Pfam" id="PF09307">
    <property type="entry name" value="MHC2-interact"/>
    <property type="match status" value="1"/>
</dbReference>
<dbReference type="Pfam" id="PF08831">
    <property type="entry name" value="MHCassoc_trimer"/>
    <property type="match status" value="1"/>
</dbReference>
<evidence type="ECO:0000259" key="6">
    <source>
        <dbReference type="Pfam" id="PF09307"/>
    </source>
</evidence>
<reference evidence="7" key="1">
    <citation type="submission" date="2025-08" db="UniProtKB">
        <authorList>
            <consortium name="Ensembl"/>
        </authorList>
    </citation>
    <scope>IDENTIFICATION</scope>
</reference>
<evidence type="ECO:0000259" key="5">
    <source>
        <dbReference type="Pfam" id="PF08831"/>
    </source>
</evidence>
<dbReference type="GO" id="GO:0042289">
    <property type="term" value="F:MHC class II protein binding"/>
    <property type="evidence" value="ECO:0007669"/>
    <property type="project" value="InterPro"/>
</dbReference>
<evidence type="ECO:0000313" key="7">
    <source>
        <dbReference type="Ensembl" id="ENSACDP00005001123.1"/>
    </source>
</evidence>
<evidence type="ECO:0000256" key="4">
    <source>
        <dbReference type="SAM" id="MobiDB-lite"/>
    </source>
</evidence>
<feature type="domain" description="MHC class II-associated invariant chain/CLIP MHC II-interacting" evidence="6">
    <location>
        <begin position="68"/>
        <end position="117"/>
    </location>
</feature>
<keyword evidence="8" id="KW-1185">Reference proteome</keyword>
<dbReference type="InterPro" id="IPR011988">
    <property type="entry name" value="MHC_II-assoc_invariant_trimer"/>
</dbReference>
<dbReference type="Gene3D" id="1.10.870.10">
    <property type="entry name" value="MHC class II-associated invariant chain, trimerisation domain"/>
    <property type="match status" value="1"/>
</dbReference>
<dbReference type="InterPro" id="IPR052001">
    <property type="entry name" value="MHC-II_Gamma/Thyroglobulin"/>
</dbReference>
<reference evidence="7" key="2">
    <citation type="submission" date="2025-09" db="UniProtKB">
        <authorList>
            <consortium name="Ensembl"/>
        </authorList>
    </citation>
    <scope>IDENTIFICATION</scope>
</reference>
<name>A0A8B9D7D0_ANSCY</name>
<feature type="region of interest" description="Disordered" evidence="4">
    <location>
        <begin position="45"/>
        <end position="75"/>
    </location>
</feature>
<dbReference type="Proteomes" id="UP000694521">
    <property type="component" value="Unplaced"/>
</dbReference>
<dbReference type="GO" id="GO:0070374">
    <property type="term" value="P:positive regulation of ERK1 and ERK2 cascade"/>
    <property type="evidence" value="ECO:0007669"/>
    <property type="project" value="TreeGrafter"/>
</dbReference>
<dbReference type="GO" id="GO:0016020">
    <property type="term" value="C:membrane"/>
    <property type="evidence" value="ECO:0007669"/>
    <property type="project" value="InterPro"/>
</dbReference>
<dbReference type="GO" id="GO:0009986">
    <property type="term" value="C:cell surface"/>
    <property type="evidence" value="ECO:0007669"/>
    <property type="project" value="TreeGrafter"/>
</dbReference>
<dbReference type="GO" id="GO:0002830">
    <property type="term" value="P:positive regulation of type 2 immune response"/>
    <property type="evidence" value="ECO:0007669"/>
    <property type="project" value="TreeGrafter"/>
</dbReference>
<evidence type="ECO:0000256" key="1">
    <source>
        <dbReference type="ARBA" id="ARBA00004613"/>
    </source>
</evidence>
<evidence type="ECO:0000256" key="3">
    <source>
        <dbReference type="ARBA" id="ARBA00023180"/>
    </source>
</evidence>
<sequence>MGLFFSCPPPLGVAVGGCPRGGISIRGPPGLSFPHRVQCRRCSHGRGAAGPHLRSWQRGAPRRGHPESGQISKLTRTSQNLQLEALQRKLPQSSKPASNMKMSMVNTPLAMRVLPLAPSVDSMPVKDMGPRSNKTEDQVRHLLLQGDPRKMFPELKDSLLDNLKSLKKTMTDVDWKSFESWMHKWLLFEMAKSPKPDERKAIPAEKGATLTEPEEMIFSGVDMLKLGADKGENKAGGLRGYGHGRGCGHRPGLLMGWMRPGAARRCLGATESQSWKSSALTPALQQQCGGTVGTKGAELAHCAWSLLIPPFSFSHDSQVEEDTHRCPRGLQQPSSGCLLYLISALTSLSRKP</sequence>